<dbReference type="SUPFAM" id="SSF53474">
    <property type="entry name" value="alpha/beta-Hydrolases"/>
    <property type="match status" value="1"/>
</dbReference>
<reference evidence="2 3" key="1">
    <citation type="journal article" date="2012" name="J. Bacteriol.">
        <title>Genome Sequence of Blastococcus saxobsidens DD2, a Stone-Inhabiting Bacterium.</title>
        <authorList>
            <person name="Chouaia B."/>
            <person name="Crotti E."/>
            <person name="Brusetti L."/>
            <person name="Daffonchio D."/>
            <person name="Essoussi I."/>
            <person name="Nouioui I."/>
            <person name="Sbissi I."/>
            <person name="Ghodhbane-Gtari F."/>
            <person name="Gtari M."/>
            <person name="Vacherie B."/>
            <person name="Barbe V."/>
            <person name="Medigue C."/>
            <person name="Gury J."/>
            <person name="Pujic P."/>
            <person name="Normand P."/>
        </authorList>
    </citation>
    <scope>NUCLEOTIDE SEQUENCE [LARGE SCALE GENOMIC DNA]</scope>
    <source>
        <strain evidence="2 3">DD2</strain>
    </source>
</reference>
<dbReference type="AlphaFoldDB" id="H6RRC3"/>
<reference evidence="3" key="2">
    <citation type="submission" date="2012-02" db="EMBL/GenBank/DDBJ databases">
        <title>Complete genome sequence of Blastococcus saxobsidens strain DD2.</title>
        <authorList>
            <person name="Genoscope."/>
        </authorList>
    </citation>
    <scope>NUCLEOTIDE SEQUENCE [LARGE SCALE GENOMIC DNA]</scope>
    <source>
        <strain evidence="3">DD2</strain>
    </source>
</reference>
<sequence>MLMHAAVPLGEFGDGWPPGVPVQFHTMDADEQGDADVARALAETIDGAELFRYPGDRHLFTDRSLPEHDPAAAALVVQRVLAFLAAVG</sequence>
<proteinExistence type="predicted"/>
<dbReference type="GO" id="GO:0016787">
    <property type="term" value="F:hydrolase activity"/>
    <property type="evidence" value="ECO:0007669"/>
    <property type="project" value="UniProtKB-KW"/>
</dbReference>
<dbReference type="Pfam" id="PF01738">
    <property type="entry name" value="DLH"/>
    <property type="match status" value="1"/>
</dbReference>
<evidence type="ECO:0000313" key="2">
    <source>
        <dbReference type="EMBL" id="CCG05405.1"/>
    </source>
</evidence>
<name>H6RRC3_BLASD</name>
<dbReference type="HOGENOM" id="CLU_2462939_0_0_11"/>
<keyword evidence="2" id="KW-0378">Hydrolase</keyword>
<gene>
    <name evidence="2" type="ordered locus">BLASA_4603</name>
</gene>
<dbReference type="Gene3D" id="3.40.50.1820">
    <property type="entry name" value="alpha/beta hydrolase"/>
    <property type="match status" value="1"/>
</dbReference>
<dbReference type="OrthoDB" id="2834584at2"/>
<dbReference type="eggNOG" id="COG0412">
    <property type="taxonomic scope" value="Bacteria"/>
</dbReference>
<protein>
    <submittedName>
        <fullName evidence="2">Putative dienelactone hydrolase</fullName>
    </submittedName>
</protein>
<accession>H6RRC3</accession>
<dbReference type="Proteomes" id="UP000007517">
    <property type="component" value="Chromosome"/>
</dbReference>
<keyword evidence="3" id="KW-1185">Reference proteome</keyword>
<dbReference type="InterPro" id="IPR029058">
    <property type="entry name" value="AB_hydrolase_fold"/>
</dbReference>
<evidence type="ECO:0000313" key="3">
    <source>
        <dbReference type="Proteomes" id="UP000007517"/>
    </source>
</evidence>
<dbReference type="InterPro" id="IPR002925">
    <property type="entry name" value="Dienelactn_hydro"/>
</dbReference>
<dbReference type="STRING" id="1146883.BLASA_4603"/>
<organism evidence="2 3">
    <name type="scientific">Blastococcus saxobsidens (strain DD2)</name>
    <dbReference type="NCBI Taxonomy" id="1146883"/>
    <lineage>
        <taxon>Bacteria</taxon>
        <taxon>Bacillati</taxon>
        <taxon>Actinomycetota</taxon>
        <taxon>Actinomycetes</taxon>
        <taxon>Geodermatophilales</taxon>
        <taxon>Geodermatophilaceae</taxon>
        <taxon>Blastococcus</taxon>
    </lineage>
</organism>
<feature type="domain" description="Dienelactone hydrolase" evidence="1">
    <location>
        <begin position="20"/>
        <end position="86"/>
    </location>
</feature>
<dbReference type="KEGG" id="bsd:BLASA_4603"/>
<dbReference type="EMBL" id="FO117623">
    <property type="protein sequence ID" value="CCG05405.1"/>
    <property type="molecule type" value="Genomic_DNA"/>
</dbReference>
<evidence type="ECO:0000259" key="1">
    <source>
        <dbReference type="Pfam" id="PF01738"/>
    </source>
</evidence>